<gene>
    <name evidence="1" type="primary">RvY_12862-1</name>
    <name evidence="1" type="synonym">RvY_12862.1</name>
    <name evidence="1" type="ORF">RvY_12862</name>
</gene>
<protein>
    <submittedName>
        <fullName evidence="1">Uncharacterized protein</fullName>
    </submittedName>
</protein>
<evidence type="ECO:0000313" key="2">
    <source>
        <dbReference type="Proteomes" id="UP000186922"/>
    </source>
</evidence>
<proteinExistence type="predicted"/>
<organism evidence="1 2">
    <name type="scientific">Ramazzottius varieornatus</name>
    <name type="common">Water bear</name>
    <name type="synonym">Tardigrade</name>
    <dbReference type="NCBI Taxonomy" id="947166"/>
    <lineage>
        <taxon>Eukaryota</taxon>
        <taxon>Metazoa</taxon>
        <taxon>Ecdysozoa</taxon>
        <taxon>Tardigrada</taxon>
        <taxon>Eutardigrada</taxon>
        <taxon>Parachela</taxon>
        <taxon>Hypsibioidea</taxon>
        <taxon>Ramazzottiidae</taxon>
        <taxon>Ramazzottius</taxon>
    </lineage>
</organism>
<reference evidence="1 2" key="1">
    <citation type="journal article" date="2016" name="Nat. Commun.">
        <title>Extremotolerant tardigrade genome and improved radiotolerance of human cultured cells by tardigrade-unique protein.</title>
        <authorList>
            <person name="Hashimoto T."/>
            <person name="Horikawa D.D."/>
            <person name="Saito Y."/>
            <person name="Kuwahara H."/>
            <person name="Kozuka-Hata H."/>
            <person name="Shin-I T."/>
            <person name="Minakuchi Y."/>
            <person name="Ohishi K."/>
            <person name="Motoyama A."/>
            <person name="Aizu T."/>
            <person name="Enomoto A."/>
            <person name="Kondo K."/>
            <person name="Tanaka S."/>
            <person name="Hara Y."/>
            <person name="Koshikawa S."/>
            <person name="Sagara H."/>
            <person name="Miura T."/>
            <person name="Yokobori S."/>
            <person name="Miyagawa K."/>
            <person name="Suzuki Y."/>
            <person name="Kubo T."/>
            <person name="Oyama M."/>
            <person name="Kohara Y."/>
            <person name="Fujiyama A."/>
            <person name="Arakawa K."/>
            <person name="Katayama T."/>
            <person name="Toyoda A."/>
            <person name="Kunieda T."/>
        </authorList>
    </citation>
    <scope>NUCLEOTIDE SEQUENCE [LARGE SCALE GENOMIC DNA]</scope>
    <source>
        <strain evidence="1 2">YOKOZUNA-1</strain>
    </source>
</reference>
<accession>A0A1D1VKX3</accession>
<keyword evidence="2" id="KW-1185">Reference proteome</keyword>
<name>A0A1D1VKX3_RAMVA</name>
<dbReference type="Proteomes" id="UP000186922">
    <property type="component" value="Unassembled WGS sequence"/>
</dbReference>
<comment type="caution">
    <text evidence="1">The sequence shown here is derived from an EMBL/GenBank/DDBJ whole genome shotgun (WGS) entry which is preliminary data.</text>
</comment>
<dbReference type="EMBL" id="BDGG01000008">
    <property type="protein sequence ID" value="GAV02272.1"/>
    <property type="molecule type" value="Genomic_DNA"/>
</dbReference>
<sequence>MAAHKVPLPISPTMVIARRVRKVLHLGKLISVWPGKELLTEKFQTFSSSLVPFFKVTDAIVIIPTEARTESLCRTFGLLIRALEWNRKFAGTGTHHSHQDQNFLFFK</sequence>
<dbReference type="AlphaFoldDB" id="A0A1D1VKX3"/>
<evidence type="ECO:0000313" key="1">
    <source>
        <dbReference type="EMBL" id="GAV02272.1"/>
    </source>
</evidence>